<feature type="compositionally biased region" description="Low complexity" evidence="1">
    <location>
        <begin position="395"/>
        <end position="407"/>
    </location>
</feature>
<keyword evidence="5" id="KW-1185">Reference proteome</keyword>
<accession>A0ABW7R2V1</accession>
<feature type="compositionally biased region" description="Pro residues" evidence="1">
    <location>
        <begin position="330"/>
        <end position="339"/>
    </location>
</feature>
<keyword evidence="2" id="KW-0472">Membrane</keyword>
<dbReference type="Pfam" id="PF00656">
    <property type="entry name" value="Peptidase_C14"/>
    <property type="match status" value="1"/>
</dbReference>
<dbReference type="InterPro" id="IPR029030">
    <property type="entry name" value="Caspase-like_dom_sf"/>
</dbReference>
<protein>
    <submittedName>
        <fullName evidence="4">Caspase family protein</fullName>
    </submittedName>
</protein>
<feature type="transmembrane region" description="Helical" evidence="2">
    <location>
        <begin position="514"/>
        <end position="534"/>
    </location>
</feature>
<comment type="caution">
    <text evidence="4">The sequence shown here is derived from an EMBL/GenBank/DDBJ whole genome shotgun (WGS) entry which is preliminary data.</text>
</comment>
<dbReference type="RefSeq" id="WP_397717272.1">
    <property type="nucleotide sequence ID" value="NZ_JBIRGN010000008.1"/>
</dbReference>
<dbReference type="PANTHER" id="PTHR22576">
    <property type="entry name" value="MUCOSA ASSOCIATED LYMPHOID TISSUE LYMPHOMA TRANSLOCATION PROTEIN 1/PARACASPASE"/>
    <property type="match status" value="1"/>
</dbReference>
<keyword evidence="2" id="KW-1133">Transmembrane helix</keyword>
<dbReference type="NCBIfam" id="NF047832">
    <property type="entry name" value="caspase_w_EACC1"/>
    <property type="match status" value="1"/>
</dbReference>
<sequence>MGRRLALLIATYDYQDTGLRRLTAPAHDAEAFAAVLTDPGIAGFEVTTLINEAHHRVGAAIGDLYRDRRRDDLTLLYFTGHGLKDEDGRLYLATANTRRDSLLFTSLPAEQVDQAMSGCMSRQKVLILDCCYSGAFPAGHIAKADTDVHALERFQGRGRTVLTASDATQYSFEGSQPRGEAAQSVFTRYLVAGLRDGSADLDGDGNITLDELYSYVHDRVIDEMPQQRPKKQDNVEGRIVIARNINWNLPAYLSNALRSPIATDRLAALDGLAHLHRIGSDLVRQRVSGEMQLLVNDDSRLVSAAAAALLQSIRPPPPLGQSAATRVPEAPSPLPPEPPEATGLPAGKIPHTPPTPTTAWPVSPAPPGGRDGSHEPASSADQVFSAEFATPLTGPVSTPASSARPASPAGPAPVQPTSPQPTRAKRLFQVSLICSGLSLLPQWEQYRNTPVVSGALLLAVLLNVVACTTMLVSTRKPAASGYTRARISHVVITVLAIPPSIFFVFVAYNGGPASFNPAGLLLALACATQIYGAFGPPGRRTPS</sequence>
<feature type="region of interest" description="Disordered" evidence="1">
    <location>
        <begin position="391"/>
        <end position="421"/>
    </location>
</feature>
<dbReference type="InterPro" id="IPR052039">
    <property type="entry name" value="Caspase-related_regulators"/>
</dbReference>
<dbReference type="Proteomes" id="UP001610818">
    <property type="component" value="Unassembled WGS sequence"/>
</dbReference>
<reference evidence="4 5" key="1">
    <citation type="submission" date="2024-10" db="EMBL/GenBank/DDBJ databases">
        <title>The Natural Products Discovery Center: Release of the First 8490 Sequenced Strains for Exploring Actinobacteria Biosynthetic Diversity.</title>
        <authorList>
            <person name="Kalkreuter E."/>
            <person name="Kautsar S.A."/>
            <person name="Yang D."/>
            <person name="Bader C.D."/>
            <person name="Teijaro C.N."/>
            <person name="Fluegel L."/>
            <person name="Davis C.M."/>
            <person name="Simpson J.R."/>
            <person name="Lauterbach L."/>
            <person name="Steele A.D."/>
            <person name="Gui C."/>
            <person name="Meng S."/>
            <person name="Li G."/>
            <person name="Viehrig K."/>
            <person name="Ye F."/>
            <person name="Su P."/>
            <person name="Kiefer A.F."/>
            <person name="Nichols A."/>
            <person name="Cepeda A.J."/>
            <person name="Yan W."/>
            <person name="Fan B."/>
            <person name="Jiang Y."/>
            <person name="Adhikari A."/>
            <person name="Zheng C.-J."/>
            <person name="Schuster L."/>
            <person name="Cowan T.M."/>
            <person name="Smanski M.J."/>
            <person name="Chevrette M.G."/>
            <person name="De Carvalho L.P.S."/>
            <person name="Shen B."/>
        </authorList>
    </citation>
    <scope>NUCLEOTIDE SEQUENCE [LARGE SCALE GENOMIC DNA]</scope>
    <source>
        <strain evidence="4 5">NPDC017990</strain>
    </source>
</reference>
<feature type="region of interest" description="Disordered" evidence="1">
    <location>
        <begin position="313"/>
        <end position="379"/>
    </location>
</feature>
<organism evidence="4 5">
    <name type="scientific">Streptomyces longisporoflavus</name>
    <dbReference type="NCBI Taxonomy" id="28044"/>
    <lineage>
        <taxon>Bacteria</taxon>
        <taxon>Bacillati</taxon>
        <taxon>Actinomycetota</taxon>
        <taxon>Actinomycetes</taxon>
        <taxon>Kitasatosporales</taxon>
        <taxon>Streptomycetaceae</taxon>
        <taxon>Streptomyces</taxon>
    </lineage>
</organism>
<dbReference type="PROSITE" id="PS00018">
    <property type="entry name" value="EF_HAND_1"/>
    <property type="match status" value="1"/>
</dbReference>
<evidence type="ECO:0000256" key="2">
    <source>
        <dbReference type="SAM" id="Phobius"/>
    </source>
</evidence>
<dbReference type="EMBL" id="JBIRGQ010000008">
    <property type="protein sequence ID" value="MFH8550695.1"/>
    <property type="molecule type" value="Genomic_DNA"/>
</dbReference>
<proteinExistence type="predicted"/>
<feature type="domain" description="Peptidase C14 caspase" evidence="3">
    <location>
        <begin position="3"/>
        <end position="229"/>
    </location>
</feature>
<name>A0ABW7R2V1_9ACTN</name>
<evidence type="ECO:0000313" key="4">
    <source>
        <dbReference type="EMBL" id="MFH8550695.1"/>
    </source>
</evidence>
<dbReference type="SUPFAM" id="SSF52129">
    <property type="entry name" value="Caspase-like"/>
    <property type="match status" value="1"/>
</dbReference>
<evidence type="ECO:0000313" key="5">
    <source>
        <dbReference type="Proteomes" id="UP001610818"/>
    </source>
</evidence>
<dbReference type="InterPro" id="IPR018247">
    <property type="entry name" value="EF_Hand_1_Ca_BS"/>
</dbReference>
<feature type="compositionally biased region" description="Pro residues" evidence="1">
    <location>
        <begin position="408"/>
        <end position="419"/>
    </location>
</feature>
<evidence type="ECO:0000259" key="3">
    <source>
        <dbReference type="Pfam" id="PF00656"/>
    </source>
</evidence>
<feature type="transmembrane region" description="Helical" evidence="2">
    <location>
        <begin position="485"/>
        <end position="508"/>
    </location>
</feature>
<dbReference type="Gene3D" id="3.40.50.1460">
    <property type="match status" value="1"/>
</dbReference>
<evidence type="ECO:0000256" key="1">
    <source>
        <dbReference type="SAM" id="MobiDB-lite"/>
    </source>
</evidence>
<feature type="transmembrane region" description="Helical" evidence="2">
    <location>
        <begin position="451"/>
        <end position="473"/>
    </location>
</feature>
<dbReference type="InterPro" id="IPR011600">
    <property type="entry name" value="Pept_C14_caspase"/>
</dbReference>
<dbReference type="PANTHER" id="PTHR22576:SF37">
    <property type="entry name" value="MUCOSA-ASSOCIATED LYMPHOID TISSUE LYMPHOMA TRANSLOCATION PROTEIN 1"/>
    <property type="match status" value="1"/>
</dbReference>
<gene>
    <name evidence="4" type="ORF">ACH4F9_37470</name>
</gene>
<keyword evidence="2" id="KW-0812">Transmembrane</keyword>